<dbReference type="InterPro" id="IPR011447">
    <property type="entry name" value="DUF1552"/>
</dbReference>
<dbReference type="InterPro" id="IPR006311">
    <property type="entry name" value="TAT_signal"/>
</dbReference>
<proteinExistence type="predicted"/>
<protein>
    <recommendedName>
        <fullName evidence="2">DUF1552 domain-containing protein</fullName>
    </recommendedName>
</protein>
<accession>A0A381Y7S2</accession>
<dbReference type="NCBIfam" id="TIGR01409">
    <property type="entry name" value="TAT_signal_seq"/>
    <property type="match status" value="1"/>
</dbReference>
<evidence type="ECO:0008006" key="2">
    <source>
        <dbReference type="Google" id="ProtNLM"/>
    </source>
</evidence>
<reference evidence="1" key="1">
    <citation type="submission" date="2018-05" db="EMBL/GenBank/DDBJ databases">
        <authorList>
            <person name="Lanie J.A."/>
            <person name="Ng W.-L."/>
            <person name="Kazmierczak K.M."/>
            <person name="Andrzejewski T.M."/>
            <person name="Davidsen T.M."/>
            <person name="Wayne K.J."/>
            <person name="Tettelin H."/>
            <person name="Glass J.I."/>
            <person name="Rusch D."/>
            <person name="Podicherti R."/>
            <person name="Tsui H.-C.T."/>
            <person name="Winkler M.E."/>
        </authorList>
    </citation>
    <scope>NUCLEOTIDE SEQUENCE</scope>
</reference>
<evidence type="ECO:0000313" key="1">
    <source>
        <dbReference type="EMBL" id="SVA72672.1"/>
    </source>
</evidence>
<dbReference type="Pfam" id="PF07586">
    <property type="entry name" value="HXXSHH"/>
    <property type="match status" value="1"/>
</dbReference>
<sequence>MNSRRQFLRASAATTGGLLLSPILSQIKAQAAGTKLPPRFVFVVEGNGLEPPHITPIGYKRPNVHVGKPKVPNMQGVTEMVNEPHAGKQLPESLQPIKAYRDRLTIVHGLSGRIAGGGHSNDFGALGAYNCGSGVGHSGTPTGETIDVALGKKLGGIFPHFGIGISDRKEHDVIYNSSAWGKGQPTPTICQPMTAYGALFGSIAGGNSKAEFNARTNLLDFLRDDVKRLQGQVASAEHVKLEAHLKGYEDMRNRQSRLGQIEGTLRRTAPKVTDKFKSEVESDRLDAQFDIAAAALIGGLTHSITIASGVGNPYFSVKFTGLGIDVGKHSIGHGGSFKDMSPGQLKVKIHKFHFQLMADLMKKLEAVPEGDGTMLDNTVIVYLSDAAEAHHSRCGQWPFVLIPGKNTGLQGGRYLDFPHYMQDGHREIGNLYTTLLHAAGEKREYFGVRDAMLKGAARGDGPLEALLS</sequence>
<dbReference type="EMBL" id="UINC01017512">
    <property type="protein sequence ID" value="SVA72672.1"/>
    <property type="molecule type" value="Genomic_DNA"/>
</dbReference>
<dbReference type="PROSITE" id="PS51318">
    <property type="entry name" value="TAT"/>
    <property type="match status" value="1"/>
</dbReference>
<gene>
    <name evidence="1" type="ORF">METZ01_LOCUS125526</name>
</gene>
<organism evidence="1">
    <name type="scientific">marine metagenome</name>
    <dbReference type="NCBI Taxonomy" id="408172"/>
    <lineage>
        <taxon>unclassified sequences</taxon>
        <taxon>metagenomes</taxon>
        <taxon>ecological metagenomes</taxon>
    </lineage>
</organism>
<dbReference type="AlphaFoldDB" id="A0A381Y7S2"/>
<dbReference type="InterPro" id="IPR019546">
    <property type="entry name" value="TAT_signal_bac_arc"/>
</dbReference>
<name>A0A381Y7S2_9ZZZZ</name>